<comment type="caution">
    <text evidence="2">The sequence shown here is derived from an EMBL/GenBank/DDBJ whole genome shotgun (WGS) entry which is preliminary data.</text>
</comment>
<keyword evidence="3" id="KW-1185">Reference proteome</keyword>
<keyword evidence="1" id="KW-1133">Transmembrane helix</keyword>
<sequence>MRDNFPNEQLMQLDGIVPWFVDIVNYLVAYILPQEASRSQKDKIKSDAKYHVWDDPYLWKFCSDQVGIMDRIGQPKSPPFSRIATTWLPRVSSAKEQKRPPP</sequence>
<protein>
    <submittedName>
        <fullName evidence="2">Uncharacterized protein</fullName>
    </submittedName>
</protein>
<keyword evidence="1" id="KW-0472">Membrane</keyword>
<keyword evidence="1" id="KW-0812">Transmembrane</keyword>
<reference evidence="2" key="1">
    <citation type="submission" date="2018-05" db="EMBL/GenBank/DDBJ databases">
        <title>Draft genome of Mucuna pruriens seed.</title>
        <authorList>
            <person name="Nnadi N.E."/>
            <person name="Vos R."/>
            <person name="Hasami M.H."/>
            <person name="Devisetty U.K."/>
            <person name="Aguiy J.C."/>
        </authorList>
    </citation>
    <scope>NUCLEOTIDE SEQUENCE [LARGE SCALE GENOMIC DNA]</scope>
    <source>
        <strain evidence="2">JCA_2017</strain>
    </source>
</reference>
<evidence type="ECO:0000313" key="2">
    <source>
        <dbReference type="EMBL" id="RDX93695.1"/>
    </source>
</evidence>
<dbReference type="EMBL" id="QJKJ01004549">
    <property type="protein sequence ID" value="RDX93695.1"/>
    <property type="molecule type" value="Genomic_DNA"/>
</dbReference>
<dbReference type="OrthoDB" id="1432876at2759"/>
<dbReference type="Proteomes" id="UP000257109">
    <property type="component" value="Unassembled WGS sequence"/>
</dbReference>
<gene>
    <name evidence="2" type="ORF">CR513_24005</name>
</gene>
<evidence type="ECO:0000313" key="3">
    <source>
        <dbReference type="Proteomes" id="UP000257109"/>
    </source>
</evidence>
<accession>A0A371GT26</accession>
<feature type="non-terminal residue" evidence="2">
    <location>
        <position position="1"/>
    </location>
</feature>
<organism evidence="2 3">
    <name type="scientific">Mucuna pruriens</name>
    <name type="common">Velvet bean</name>
    <name type="synonym">Dolichos pruriens</name>
    <dbReference type="NCBI Taxonomy" id="157652"/>
    <lineage>
        <taxon>Eukaryota</taxon>
        <taxon>Viridiplantae</taxon>
        <taxon>Streptophyta</taxon>
        <taxon>Embryophyta</taxon>
        <taxon>Tracheophyta</taxon>
        <taxon>Spermatophyta</taxon>
        <taxon>Magnoliopsida</taxon>
        <taxon>eudicotyledons</taxon>
        <taxon>Gunneridae</taxon>
        <taxon>Pentapetalae</taxon>
        <taxon>rosids</taxon>
        <taxon>fabids</taxon>
        <taxon>Fabales</taxon>
        <taxon>Fabaceae</taxon>
        <taxon>Papilionoideae</taxon>
        <taxon>50 kb inversion clade</taxon>
        <taxon>NPAAA clade</taxon>
        <taxon>indigoferoid/millettioid clade</taxon>
        <taxon>Phaseoleae</taxon>
        <taxon>Mucuna</taxon>
    </lineage>
</organism>
<dbReference type="AlphaFoldDB" id="A0A371GT26"/>
<evidence type="ECO:0000256" key="1">
    <source>
        <dbReference type="SAM" id="Phobius"/>
    </source>
</evidence>
<feature type="transmembrane region" description="Helical" evidence="1">
    <location>
        <begin position="16"/>
        <end position="33"/>
    </location>
</feature>
<proteinExistence type="predicted"/>
<name>A0A371GT26_MUCPR</name>